<protein>
    <submittedName>
        <fullName evidence="2">Uncharacterized protein</fullName>
    </submittedName>
</protein>
<dbReference type="RefSeq" id="WP_160573940.1">
    <property type="nucleotide sequence ID" value="NZ_WBMS02000052.1"/>
</dbReference>
<keyword evidence="1" id="KW-0812">Transmembrane</keyword>
<dbReference type="AlphaFoldDB" id="A0A6I4MW14"/>
<keyword evidence="3" id="KW-1185">Reference proteome</keyword>
<evidence type="ECO:0000313" key="3">
    <source>
        <dbReference type="Proteomes" id="UP000462055"/>
    </source>
</evidence>
<comment type="caution">
    <text evidence="2">The sequence shown here is derived from an EMBL/GenBank/DDBJ whole genome shotgun (WGS) entry which is preliminary data.</text>
</comment>
<evidence type="ECO:0000313" key="2">
    <source>
        <dbReference type="EMBL" id="MWA06526.1"/>
    </source>
</evidence>
<sequence length="53" mass="5777">MIDAWVTLDGLLLDLERMRWSSGRGGVGHPFTGALTIAIAPATPWSAVLSRRR</sequence>
<gene>
    <name evidence="2" type="ORF">F8568_040500</name>
</gene>
<reference evidence="2" key="1">
    <citation type="submission" date="2019-12" db="EMBL/GenBank/DDBJ databases">
        <title>Actinomadura physcomitrii sp. nov., a novel actinomycete isolated from moss [Physcomitrium sphaericum (Ludw) Fuernr].</title>
        <authorList>
            <person name="Zhuang X."/>
        </authorList>
    </citation>
    <scope>NUCLEOTIDE SEQUENCE [LARGE SCALE GENOMIC DNA]</scope>
    <source>
        <strain evidence="2">LD22</strain>
    </source>
</reference>
<keyword evidence="1" id="KW-1133">Transmembrane helix</keyword>
<accession>A0A6I4MW14</accession>
<name>A0A6I4MW14_9ACTN</name>
<organism evidence="2 3">
    <name type="scientific">Actinomadura physcomitrii</name>
    <dbReference type="NCBI Taxonomy" id="2650748"/>
    <lineage>
        <taxon>Bacteria</taxon>
        <taxon>Bacillati</taxon>
        <taxon>Actinomycetota</taxon>
        <taxon>Actinomycetes</taxon>
        <taxon>Streptosporangiales</taxon>
        <taxon>Thermomonosporaceae</taxon>
        <taxon>Actinomadura</taxon>
    </lineage>
</organism>
<dbReference type="Proteomes" id="UP000462055">
    <property type="component" value="Unassembled WGS sequence"/>
</dbReference>
<proteinExistence type="predicted"/>
<dbReference type="EMBL" id="WBMS02000052">
    <property type="protein sequence ID" value="MWA06526.1"/>
    <property type="molecule type" value="Genomic_DNA"/>
</dbReference>
<feature type="transmembrane region" description="Helical" evidence="1">
    <location>
        <begin position="27"/>
        <end position="49"/>
    </location>
</feature>
<keyword evidence="1" id="KW-0472">Membrane</keyword>
<evidence type="ECO:0000256" key="1">
    <source>
        <dbReference type="SAM" id="Phobius"/>
    </source>
</evidence>